<name>A0ABR2QAZ4_9ROSI</name>
<reference evidence="1 2" key="1">
    <citation type="journal article" date="2024" name="G3 (Bethesda)">
        <title>Genome assembly of Hibiscus sabdariffa L. provides insights into metabolisms of medicinal natural products.</title>
        <authorList>
            <person name="Kim T."/>
        </authorList>
    </citation>
    <scope>NUCLEOTIDE SEQUENCE [LARGE SCALE GENOMIC DNA]</scope>
    <source>
        <strain evidence="1">TK-2024</strain>
        <tissue evidence="1">Old leaves</tissue>
    </source>
</reference>
<keyword evidence="2" id="KW-1185">Reference proteome</keyword>
<proteinExistence type="predicted"/>
<accession>A0ABR2QAZ4</accession>
<evidence type="ECO:0000313" key="1">
    <source>
        <dbReference type="EMBL" id="KAK8997729.1"/>
    </source>
</evidence>
<gene>
    <name evidence="1" type="ORF">V6N11_012269</name>
</gene>
<sequence length="78" mass="9287">MFCEELLQLEHFAVPSIDVHMHQFCTWYGYTIRKENRKPTILVMEHVLLSIEFGFSLFVPEVPPLNLSRTNSKKYERT</sequence>
<dbReference type="Proteomes" id="UP001396334">
    <property type="component" value="Unassembled WGS sequence"/>
</dbReference>
<organism evidence="1 2">
    <name type="scientific">Hibiscus sabdariffa</name>
    <name type="common">roselle</name>
    <dbReference type="NCBI Taxonomy" id="183260"/>
    <lineage>
        <taxon>Eukaryota</taxon>
        <taxon>Viridiplantae</taxon>
        <taxon>Streptophyta</taxon>
        <taxon>Embryophyta</taxon>
        <taxon>Tracheophyta</taxon>
        <taxon>Spermatophyta</taxon>
        <taxon>Magnoliopsida</taxon>
        <taxon>eudicotyledons</taxon>
        <taxon>Gunneridae</taxon>
        <taxon>Pentapetalae</taxon>
        <taxon>rosids</taxon>
        <taxon>malvids</taxon>
        <taxon>Malvales</taxon>
        <taxon>Malvaceae</taxon>
        <taxon>Malvoideae</taxon>
        <taxon>Hibiscus</taxon>
    </lineage>
</organism>
<comment type="caution">
    <text evidence="1">The sequence shown here is derived from an EMBL/GenBank/DDBJ whole genome shotgun (WGS) entry which is preliminary data.</text>
</comment>
<dbReference type="EMBL" id="JBBPBN010000042">
    <property type="protein sequence ID" value="KAK8997729.1"/>
    <property type="molecule type" value="Genomic_DNA"/>
</dbReference>
<protein>
    <submittedName>
        <fullName evidence="1">Uncharacterized protein</fullName>
    </submittedName>
</protein>
<evidence type="ECO:0000313" key="2">
    <source>
        <dbReference type="Proteomes" id="UP001396334"/>
    </source>
</evidence>